<proteinExistence type="predicted"/>
<dbReference type="Proteomes" id="UP001549036">
    <property type="component" value="Unassembled WGS sequence"/>
</dbReference>
<evidence type="ECO:0008006" key="4">
    <source>
        <dbReference type="Google" id="ProtNLM"/>
    </source>
</evidence>
<evidence type="ECO:0000256" key="1">
    <source>
        <dbReference type="SAM" id="MobiDB-lite"/>
    </source>
</evidence>
<evidence type="ECO:0000313" key="2">
    <source>
        <dbReference type="EMBL" id="MET3596169.1"/>
    </source>
</evidence>
<gene>
    <name evidence="2" type="ORF">ABID26_005586</name>
</gene>
<reference evidence="2 3" key="1">
    <citation type="submission" date="2024-06" db="EMBL/GenBank/DDBJ databases">
        <title>Genomic Encyclopedia of Type Strains, Phase IV (KMG-IV): sequencing the most valuable type-strain genomes for metagenomic binning, comparative biology and taxonomic classification.</title>
        <authorList>
            <person name="Goeker M."/>
        </authorList>
    </citation>
    <scope>NUCLEOTIDE SEQUENCE [LARGE SCALE GENOMIC DNA]</scope>
    <source>
        <strain evidence="2 3">DSM 29846</strain>
    </source>
</reference>
<feature type="compositionally biased region" description="Basic and acidic residues" evidence="1">
    <location>
        <begin position="1"/>
        <end position="14"/>
    </location>
</feature>
<comment type="caution">
    <text evidence="2">The sequence shown here is derived from an EMBL/GenBank/DDBJ whole genome shotgun (WGS) entry which is preliminary data.</text>
</comment>
<keyword evidence="3" id="KW-1185">Reference proteome</keyword>
<evidence type="ECO:0000313" key="3">
    <source>
        <dbReference type="Proteomes" id="UP001549036"/>
    </source>
</evidence>
<feature type="region of interest" description="Disordered" evidence="1">
    <location>
        <begin position="1"/>
        <end position="26"/>
    </location>
</feature>
<sequence length="68" mass="7891">MPERDEKEPGADRPKKPRSCPLKGEEAEVNHIVETQNISPAQARELVRRYGNDWRKIEEAAKIYKEDS</sequence>
<dbReference type="RefSeq" id="WP_126098564.1">
    <property type="nucleotide sequence ID" value="NZ_JBEPLM010000013.1"/>
</dbReference>
<organism evidence="2 3">
    <name type="scientific">Mesorhizobium shonense</name>
    <dbReference type="NCBI Taxonomy" id="1209948"/>
    <lineage>
        <taxon>Bacteria</taxon>
        <taxon>Pseudomonadati</taxon>
        <taxon>Pseudomonadota</taxon>
        <taxon>Alphaproteobacteria</taxon>
        <taxon>Hyphomicrobiales</taxon>
        <taxon>Phyllobacteriaceae</taxon>
        <taxon>Mesorhizobium</taxon>
    </lineage>
</organism>
<protein>
    <recommendedName>
        <fullName evidence="4">DUF3606 domain-containing protein</fullName>
    </recommendedName>
</protein>
<dbReference type="EMBL" id="JBEPLM010000013">
    <property type="protein sequence ID" value="MET3596169.1"/>
    <property type="molecule type" value="Genomic_DNA"/>
</dbReference>
<accession>A0ABV2I0L4</accession>
<name>A0ABV2I0L4_9HYPH</name>